<reference evidence="1 2" key="1">
    <citation type="submission" date="2019-12" db="EMBL/GenBank/DDBJ databases">
        <authorList>
            <person name="Huq M.A."/>
        </authorList>
    </citation>
    <scope>NUCLEOTIDE SEQUENCE [LARGE SCALE GENOMIC DNA]</scope>
    <source>
        <strain evidence="1 2">MAH-34</strain>
    </source>
</reference>
<keyword evidence="2" id="KW-1185">Reference proteome</keyword>
<protein>
    <submittedName>
        <fullName evidence="1">Uncharacterized protein</fullName>
    </submittedName>
</protein>
<dbReference type="InterPro" id="IPR046904">
    <property type="entry name" value="ABC-3C_MC2"/>
</dbReference>
<dbReference type="EMBL" id="WSEM01000034">
    <property type="protein sequence ID" value="MVQ39530.1"/>
    <property type="molecule type" value="Genomic_DNA"/>
</dbReference>
<comment type="caution">
    <text evidence="1">The sequence shown here is derived from an EMBL/GenBank/DDBJ whole genome shotgun (WGS) entry which is preliminary data.</text>
</comment>
<organism evidence="1 2">
    <name type="scientific">Paenibacillus anseongense</name>
    <dbReference type="NCBI Taxonomy" id="2682845"/>
    <lineage>
        <taxon>Bacteria</taxon>
        <taxon>Bacillati</taxon>
        <taxon>Bacillota</taxon>
        <taxon>Bacilli</taxon>
        <taxon>Bacillales</taxon>
        <taxon>Paenibacillaceae</taxon>
        <taxon>Paenibacillus</taxon>
    </lineage>
</organism>
<dbReference type="RefSeq" id="WP_157325704.1">
    <property type="nucleotide sequence ID" value="NZ_WSEM01000034.1"/>
</dbReference>
<proteinExistence type="predicted"/>
<sequence length="168" mass="20042">MEDKNPTIEFSDFVESAMRILILLSKFEKKKSFKMTFDKIMLYDFYMKFPNIMIPEREDYSTGYTFLDHYSFYHWKPDRDKYHGYLRYLVAKKLVDRNIKSNEFCYEINNNGSDSLEILRSAYAIKLGAIADYIKINIISNSDSKVENDIIEQSFKLRKLLSEEVTQQ</sequence>
<gene>
    <name evidence="1" type="ORF">GON05_33565</name>
</gene>
<dbReference type="Pfam" id="PF20288">
    <property type="entry name" value="MC2"/>
    <property type="match status" value="1"/>
</dbReference>
<evidence type="ECO:0000313" key="1">
    <source>
        <dbReference type="EMBL" id="MVQ39530.1"/>
    </source>
</evidence>
<accession>A0ABW9UJV6</accession>
<evidence type="ECO:0000313" key="2">
    <source>
        <dbReference type="Proteomes" id="UP000467637"/>
    </source>
</evidence>
<dbReference type="Proteomes" id="UP000467637">
    <property type="component" value="Unassembled WGS sequence"/>
</dbReference>
<name>A0ABW9UJV6_9BACL</name>